<dbReference type="AlphaFoldDB" id="A0A4V3QWG7"/>
<comment type="caution">
    <text evidence="1">The sequence shown here is derived from an EMBL/GenBank/DDBJ whole genome shotgun (WGS) entry which is preliminary data.</text>
</comment>
<reference evidence="1 2" key="1">
    <citation type="submission" date="2019-04" db="EMBL/GenBank/DDBJ databases">
        <title>Sphingomonas psychrotolerans sp. nov., isolated from soil in the Tianshan Mountains, Xinjiang, China.</title>
        <authorList>
            <person name="Luo Y."/>
            <person name="Sheng H."/>
        </authorList>
    </citation>
    <scope>NUCLEOTIDE SEQUENCE [LARGE SCALE GENOMIC DNA]</scope>
    <source>
        <strain evidence="1 2">KIS18-15</strain>
    </source>
</reference>
<gene>
    <name evidence="1" type="ORF">E5A74_11425</name>
</gene>
<organism evidence="1 2">
    <name type="scientific">Sphingomonas naasensis</name>
    <dbReference type="NCBI Taxonomy" id="1344951"/>
    <lineage>
        <taxon>Bacteria</taxon>
        <taxon>Pseudomonadati</taxon>
        <taxon>Pseudomonadota</taxon>
        <taxon>Alphaproteobacteria</taxon>
        <taxon>Sphingomonadales</taxon>
        <taxon>Sphingomonadaceae</taxon>
        <taxon>Sphingomonas</taxon>
    </lineage>
</organism>
<dbReference type="Proteomes" id="UP000309848">
    <property type="component" value="Unassembled WGS sequence"/>
</dbReference>
<name>A0A4V3QWG7_9SPHN</name>
<sequence>MCAPLPAAADVTARYQLGSEELSVEVDDGGDYRVELAGQFMLLRRAGAEYVVIFQQSEPCVVERQAFLDLVAAKLRSDTPRSLATQQNLALAKVGDEAVGGRRGTLWTAGIDKPGANKIEAVMSADPDLAPVGKILAGTVDSALRAFGDVLPMANLGDTMRELFAKGTPLRFVLMAEVRLKSVSTTAIDAARFALPGPVIDASTLDSKLSSKRTTATVVVPTPPPPPRP</sequence>
<dbReference type="RefSeq" id="WP_135984953.1">
    <property type="nucleotide sequence ID" value="NZ_JAASQM010000004.1"/>
</dbReference>
<accession>A0A4V3QWG7</accession>
<evidence type="ECO:0000313" key="1">
    <source>
        <dbReference type="EMBL" id="TGX42442.1"/>
    </source>
</evidence>
<dbReference type="OrthoDB" id="7555046at2"/>
<keyword evidence="2" id="KW-1185">Reference proteome</keyword>
<proteinExistence type="predicted"/>
<evidence type="ECO:0000313" key="2">
    <source>
        <dbReference type="Proteomes" id="UP000309848"/>
    </source>
</evidence>
<dbReference type="EMBL" id="SRXU01000004">
    <property type="protein sequence ID" value="TGX42442.1"/>
    <property type="molecule type" value="Genomic_DNA"/>
</dbReference>
<evidence type="ECO:0008006" key="3">
    <source>
        <dbReference type="Google" id="ProtNLM"/>
    </source>
</evidence>
<protein>
    <recommendedName>
        <fullName evidence="3">DUF4412 domain-containing protein</fullName>
    </recommendedName>
</protein>